<comment type="caution">
    <text evidence="1">The sequence shown here is derived from an EMBL/GenBank/DDBJ whole genome shotgun (WGS) entry which is preliminary data.</text>
</comment>
<protein>
    <submittedName>
        <fullName evidence="1">Uncharacterized protein</fullName>
    </submittedName>
</protein>
<evidence type="ECO:0000313" key="2">
    <source>
        <dbReference type="Proteomes" id="UP000037939"/>
    </source>
</evidence>
<dbReference type="OrthoDB" id="9849296at2"/>
<proteinExistence type="predicted"/>
<dbReference type="Proteomes" id="UP000037939">
    <property type="component" value="Unassembled WGS sequence"/>
</dbReference>
<dbReference type="AlphaFoldDB" id="A0A0N0XL48"/>
<organism evidence="1 2">
    <name type="scientific">Amantichitinum ursilacus</name>
    <dbReference type="NCBI Taxonomy" id="857265"/>
    <lineage>
        <taxon>Bacteria</taxon>
        <taxon>Pseudomonadati</taxon>
        <taxon>Pseudomonadota</taxon>
        <taxon>Betaproteobacteria</taxon>
        <taxon>Neisseriales</taxon>
        <taxon>Chitinibacteraceae</taxon>
        <taxon>Amantichitinum</taxon>
    </lineage>
</organism>
<dbReference type="RefSeq" id="WP_152969151.1">
    <property type="nucleotide sequence ID" value="NZ_LAQT01000008.1"/>
</dbReference>
<sequence>MAQAGLHQDAVNQLLHLVDPSNTMPEGVRGVCYPVLLRGHWAAADAIAIGVLLDFKEPYSRLELSLQALDTLGAHFNTTTMEQWQFQLDVLTERVDAQALPRDEHGTLQSPFPASTIFGPARPFHYPDPGTALKRLRDMFVGFHRNIEERRQQIGGNRPNRVQAHHTFIESLRLRYGELTLIEQYEGTAIWRARNAVVSLIETACSVETVFDIAFRLAELRNETDTAAIWLNTTEGEAARKADELIQRLKHLDVTLDLAPTNPEMT</sequence>
<reference evidence="1 2" key="1">
    <citation type="submission" date="2015-07" db="EMBL/GenBank/DDBJ databases">
        <title>Draft genome sequence of the Amantichitinum ursilacus IGB-41, a new chitin-degrading bacterium.</title>
        <authorList>
            <person name="Kirstahler P."/>
            <person name="Guenther M."/>
            <person name="Grumaz C."/>
            <person name="Rupp S."/>
            <person name="Zibek S."/>
            <person name="Sohn K."/>
        </authorList>
    </citation>
    <scope>NUCLEOTIDE SEQUENCE [LARGE SCALE GENOMIC DNA]</scope>
    <source>
        <strain evidence="1 2">IGB-41</strain>
    </source>
</reference>
<keyword evidence="2" id="KW-1185">Reference proteome</keyword>
<name>A0A0N0XL48_9NEIS</name>
<evidence type="ECO:0000313" key="1">
    <source>
        <dbReference type="EMBL" id="KPC53006.1"/>
    </source>
</evidence>
<gene>
    <name evidence="1" type="ORF">WG78_10965</name>
</gene>
<dbReference type="EMBL" id="LAQT01000008">
    <property type="protein sequence ID" value="KPC53006.1"/>
    <property type="molecule type" value="Genomic_DNA"/>
</dbReference>
<accession>A0A0N0XL48</accession>